<comment type="caution">
    <text evidence="2">The sequence shown here is derived from an EMBL/GenBank/DDBJ whole genome shotgun (WGS) entry which is preliminary data.</text>
</comment>
<reference evidence="2" key="1">
    <citation type="journal article" date="2021" name="bioRxiv">
        <title>Whole Genome Assembly and Annotation of Northern Wild Rice, Zizania palustris L., Supports a Whole Genome Duplication in the Zizania Genus.</title>
        <authorList>
            <person name="Haas M."/>
            <person name="Kono T."/>
            <person name="Macchietto M."/>
            <person name="Millas R."/>
            <person name="McGilp L."/>
            <person name="Shao M."/>
            <person name="Duquette J."/>
            <person name="Hirsch C.N."/>
            <person name="Kimball J."/>
        </authorList>
    </citation>
    <scope>NUCLEOTIDE SEQUENCE</scope>
    <source>
        <tissue evidence="2">Fresh leaf tissue</tissue>
    </source>
</reference>
<dbReference type="EMBL" id="JAAALK010000079">
    <property type="protein sequence ID" value="KAG8095913.1"/>
    <property type="molecule type" value="Genomic_DNA"/>
</dbReference>
<proteinExistence type="predicted"/>
<protein>
    <submittedName>
        <fullName evidence="2">Uncharacterized protein</fullName>
    </submittedName>
</protein>
<evidence type="ECO:0000313" key="3">
    <source>
        <dbReference type="Proteomes" id="UP000729402"/>
    </source>
</evidence>
<dbReference type="Proteomes" id="UP000729402">
    <property type="component" value="Unassembled WGS sequence"/>
</dbReference>
<feature type="compositionally biased region" description="Basic residues" evidence="1">
    <location>
        <begin position="134"/>
        <end position="143"/>
    </location>
</feature>
<sequence>MPPPPSYCRLCLPALSPPSPRRLCLPRPPIAASTSPPSHRRLHASRAPRRRLCLPRPPIAASASPPSHRRLEEWKAEAADRQLEKLAEDFIKKKAKQAVRGGVQTSEVDKYLEKYRKDAESCVNAVEESVRASLGKRKNVAKPRPREDAKKLKIW</sequence>
<reference evidence="2" key="2">
    <citation type="submission" date="2021-02" db="EMBL/GenBank/DDBJ databases">
        <authorList>
            <person name="Kimball J.A."/>
            <person name="Haas M.W."/>
            <person name="Macchietto M."/>
            <person name="Kono T."/>
            <person name="Duquette J."/>
            <person name="Shao M."/>
        </authorList>
    </citation>
    <scope>NUCLEOTIDE SEQUENCE</scope>
    <source>
        <tissue evidence="2">Fresh leaf tissue</tissue>
    </source>
</reference>
<evidence type="ECO:0000256" key="1">
    <source>
        <dbReference type="SAM" id="MobiDB-lite"/>
    </source>
</evidence>
<dbReference type="OrthoDB" id="547031at2759"/>
<organism evidence="2 3">
    <name type="scientific">Zizania palustris</name>
    <name type="common">Northern wild rice</name>
    <dbReference type="NCBI Taxonomy" id="103762"/>
    <lineage>
        <taxon>Eukaryota</taxon>
        <taxon>Viridiplantae</taxon>
        <taxon>Streptophyta</taxon>
        <taxon>Embryophyta</taxon>
        <taxon>Tracheophyta</taxon>
        <taxon>Spermatophyta</taxon>
        <taxon>Magnoliopsida</taxon>
        <taxon>Liliopsida</taxon>
        <taxon>Poales</taxon>
        <taxon>Poaceae</taxon>
        <taxon>BOP clade</taxon>
        <taxon>Oryzoideae</taxon>
        <taxon>Oryzeae</taxon>
        <taxon>Zizaniinae</taxon>
        <taxon>Zizania</taxon>
    </lineage>
</organism>
<feature type="compositionally biased region" description="Basic and acidic residues" evidence="1">
    <location>
        <begin position="144"/>
        <end position="155"/>
    </location>
</feature>
<keyword evidence="3" id="KW-1185">Reference proteome</keyword>
<dbReference type="AlphaFoldDB" id="A0A8J5WYM4"/>
<name>A0A8J5WYM4_ZIZPA</name>
<feature type="region of interest" description="Disordered" evidence="1">
    <location>
        <begin position="132"/>
        <end position="155"/>
    </location>
</feature>
<feature type="region of interest" description="Disordered" evidence="1">
    <location>
        <begin position="22"/>
        <end position="70"/>
    </location>
</feature>
<gene>
    <name evidence="2" type="ORF">GUJ93_ZPchr0013g34603</name>
</gene>
<evidence type="ECO:0000313" key="2">
    <source>
        <dbReference type="EMBL" id="KAG8095913.1"/>
    </source>
</evidence>
<feature type="compositionally biased region" description="Basic residues" evidence="1">
    <location>
        <begin position="38"/>
        <end position="53"/>
    </location>
</feature>
<accession>A0A8J5WYM4</accession>